<feature type="compositionally biased region" description="Polar residues" evidence="1">
    <location>
        <begin position="34"/>
        <end position="50"/>
    </location>
</feature>
<feature type="compositionally biased region" description="Polar residues" evidence="1">
    <location>
        <begin position="628"/>
        <end position="650"/>
    </location>
</feature>
<comment type="caution">
    <text evidence="4">The sequence shown here is derived from an EMBL/GenBank/DDBJ whole genome shotgun (WGS) entry which is preliminary data.</text>
</comment>
<dbReference type="InterPro" id="IPR057199">
    <property type="entry name" value="DUF7877"/>
</dbReference>
<feature type="domain" description="DUF7877" evidence="3">
    <location>
        <begin position="59"/>
        <end position="172"/>
    </location>
</feature>
<reference evidence="4" key="1">
    <citation type="submission" date="2019-07" db="EMBL/GenBank/DDBJ databases">
        <title>Hyphodiscus hymeniophilus genome sequencing and assembly.</title>
        <authorList>
            <person name="Kramer G."/>
            <person name="Nodwell J."/>
        </authorList>
    </citation>
    <scope>NUCLEOTIDE SEQUENCE</scope>
    <source>
        <strain evidence="4">ATCC 34498</strain>
    </source>
</reference>
<gene>
    <name evidence="4" type="ORF">D0Z07_7244</name>
</gene>
<feature type="compositionally biased region" description="Low complexity" evidence="1">
    <location>
        <begin position="845"/>
        <end position="856"/>
    </location>
</feature>
<feature type="compositionally biased region" description="Low complexity" evidence="1">
    <location>
        <begin position="501"/>
        <end position="514"/>
    </location>
</feature>
<proteinExistence type="predicted"/>
<feature type="compositionally biased region" description="Polar residues" evidence="1">
    <location>
        <begin position="866"/>
        <end position="884"/>
    </location>
</feature>
<dbReference type="Pfam" id="PF25289">
    <property type="entry name" value="DUF7877"/>
    <property type="match status" value="1"/>
</dbReference>
<evidence type="ECO:0000259" key="3">
    <source>
        <dbReference type="Pfam" id="PF25289"/>
    </source>
</evidence>
<evidence type="ECO:0000313" key="4">
    <source>
        <dbReference type="EMBL" id="KAG0647268.1"/>
    </source>
</evidence>
<sequence>MATVDGALSPPPDTDAANSSFPLSAKRKRDESIEAQNHTNGISDSKNTIASAPLTPEESQAFIRGLIDVLKGHDTTPSILNRPLPDHASSDEPQAKRHKAEGTADHNTILTRQSENSYSTIEEVLDDIDLIVSDITEKLHLPSAANHPVPSSLSQTETSLKIAAFKRRAHQLVHREKRAKEQNVPGGTNGDVSSLSTINGIDGGLSTNRQVLTLYGSAGPQSKQLFSSLQLPTRVAGENEDIVQPLRESGLPNGITTTQIVPILSTGLKDDKKRVPTLGELFPTPTTVPQLQPPKPSKIAVTRSSPVGWYQPGSVNLLPKNGTYFRQTISTGHWLDYSNASPTPGSKRKQRDRALSLGAAKAPQVDADPIESESTKLDNLFRSAYSSFAPCKDDAAAVIPGGMLDRIWWQHIGEKSFERLVQNANILDVVVDSEVNNDQSRTEGEDEEEMFREAVENFAGPVDPNLESVVKAADEKDVDEILEEISDLLRTLNSHQRNRHLNLNSSRSSGLLNGPDTTSLGTPLKPSDPEISIYEILKSQLTLMIATLPPYAIAKLDSDQLAELAISTKIEIRLEDHQGVMEEDEASARAKALAFSAASATRPVPQPQHRPSSAALYGNQYAAPRPTPQAQHQYYGQGQTPVRPPSNNMQRPPATAQVPYQSQRPAAAAPFRPGSYGAQTYQSPRPQQSYTPQPQYQQTPLANYNRPAGQTYQGAPQSAPPAAMNPRYQGQPAYTQQAPAQNGIGYQYGNGVNAIQQVSPQKPMHSPQAAYNQAQPRPAYSTPTPPVAPDRRTYLQNPMAPQMLNGGSTPSHQQQSVPQPPLGPTNYQTFMTTEQQSSMMERQRAQLAQQQGLQQQIARNAAQAGTLGSPSKSQVNGNALTAGQ</sequence>
<accession>A0A9P6VGB3</accession>
<organism evidence="4 5">
    <name type="scientific">Hyphodiscus hymeniophilus</name>
    <dbReference type="NCBI Taxonomy" id="353542"/>
    <lineage>
        <taxon>Eukaryota</taxon>
        <taxon>Fungi</taxon>
        <taxon>Dikarya</taxon>
        <taxon>Ascomycota</taxon>
        <taxon>Pezizomycotina</taxon>
        <taxon>Leotiomycetes</taxon>
        <taxon>Helotiales</taxon>
        <taxon>Hyphodiscaceae</taxon>
        <taxon>Hyphodiscus</taxon>
    </lineage>
</organism>
<protein>
    <submittedName>
        <fullName evidence="4">Uncharacterized protein</fullName>
    </submittedName>
</protein>
<keyword evidence="5" id="KW-1185">Reference proteome</keyword>
<feature type="compositionally biased region" description="Polar residues" evidence="1">
    <location>
        <begin position="825"/>
        <end position="840"/>
    </location>
</feature>
<feature type="region of interest" description="Disordered" evidence="1">
    <location>
        <begin position="77"/>
        <end position="106"/>
    </location>
</feature>
<feature type="region of interest" description="Disordered" evidence="1">
    <location>
        <begin position="1"/>
        <end position="55"/>
    </location>
</feature>
<feature type="compositionally biased region" description="Basic and acidic residues" evidence="1">
    <location>
        <begin position="84"/>
        <end position="104"/>
    </location>
</feature>
<dbReference type="Proteomes" id="UP000785200">
    <property type="component" value="Unassembled WGS sequence"/>
</dbReference>
<feature type="compositionally biased region" description="Low complexity" evidence="1">
    <location>
        <begin position="808"/>
        <end position="817"/>
    </location>
</feature>
<feature type="compositionally biased region" description="Low complexity" evidence="1">
    <location>
        <begin position="681"/>
        <end position="700"/>
    </location>
</feature>
<dbReference type="InterPro" id="IPR056687">
    <property type="entry name" value="DUF7785"/>
</dbReference>
<feature type="region of interest" description="Disordered" evidence="1">
    <location>
        <begin position="619"/>
        <end position="736"/>
    </location>
</feature>
<evidence type="ECO:0000256" key="1">
    <source>
        <dbReference type="SAM" id="MobiDB-lite"/>
    </source>
</evidence>
<feature type="region of interest" description="Disordered" evidence="1">
    <location>
        <begin position="501"/>
        <end position="524"/>
    </location>
</feature>
<dbReference type="EMBL" id="VNKQ01000013">
    <property type="protein sequence ID" value="KAG0647268.1"/>
    <property type="molecule type" value="Genomic_DNA"/>
</dbReference>
<name>A0A9P6VGB3_9HELO</name>
<feature type="region of interest" description="Disordered" evidence="1">
    <location>
        <begin position="336"/>
        <end position="370"/>
    </location>
</feature>
<feature type="region of interest" description="Disordered" evidence="1">
    <location>
        <begin position="759"/>
        <end position="884"/>
    </location>
</feature>
<dbReference type="AlphaFoldDB" id="A0A9P6VGB3"/>
<evidence type="ECO:0000313" key="5">
    <source>
        <dbReference type="Proteomes" id="UP000785200"/>
    </source>
</evidence>
<dbReference type="Pfam" id="PF25009">
    <property type="entry name" value="DUF7785"/>
    <property type="match status" value="1"/>
</dbReference>
<evidence type="ECO:0000259" key="2">
    <source>
        <dbReference type="Pfam" id="PF25009"/>
    </source>
</evidence>
<feature type="region of interest" description="Disordered" evidence="1">
    <location>
        <begin position="174"/>
        <end position="195"/>
    </location>
</feature>
<feature type="domain" description="DUF7785" evidence="2">
    <location>
        <begin position="475"/>
        <end position="572"/>
    </location>
</feature>
<dbReference type="OrthoDB" id="5354458at2759"/>